<dbReference type="Pfam" id="PF01408">
    <property type="entry name" value="GFO_IDH_MocA"/>
    <property type="match status" value="1"/>
</dbReference>
<dbReference type="SUPFAM" id="SSF51735">
    <property type="entry name" value="NAD(P)-binding Rossmann-fold domains"/>
    <property type="match status" value="1"/>
</dbReference>
<dbReference type="AlphaFoldDB" id="A0A2A6E0I9"/>
<proteinExistence type="predicted"/>
<comment type="caution">
    <text evidence="3">The sequence shown here is derived from an EMBL/GenBank/DDBJ whole genome shotgun (WGS) entry which is preliminary data.</text>
</comment>
<dbReference type="Pfam" id="PF22725">
    <property type="entry name" value="GFO_IDH_MocA_C3"/>
    <property type="match status" value="1"/>
</dbReference>
<dbReference type="EMBL" id="MOXJ01000014">
    <property type="protein sequence ID" value="PDO10514.1"/>
    <property type="molecule type" value="Genomic_DNA"/>
</dbReference>
<feature type="domain" description="GFO/IDH/MocA-like oxidoreductase" evidence="2">
    <location>
        <begin position="134"/>
        <end position="259"/>
    </location>
</feature>
<organism evidence="3 4">
    <name type="scientific">Candidatus Reconcilbacillus cellulovorans</name>
    <dbReference type="NCBI Taxonomy" id="1906605"/>
    <lineage>
        <taxon>Bacteria</taxon>
        <taxon>Bacillati</taxon>
        <taxon>Bacillota</taxon>
        <taxon>Bacilli</taxon>
        <taxon>Bacillales</taxon>
        <taxon>Paenibacillaceae</taxon>
        <taxon>Candidatus Reconcilbacillus</taxon>
    </lineage>
</organism>
<accession>A0A2A6E0I9</accession>
<evidence type="ECO:0000259" key="2">
    <source>
        <dbReference type="Pfam" id="PF22725"/>
    </source>
</evidence>
<evidence type="ECO:0000313" key="4">
    <source>
        <dbReference type="Proteomes" id="UP000243688"/>
    </source>
</evidence>
<protein>
    <submittedName>
        <fullName evidence="3">Oxidoreductase</fullName>
    </submittedName>
</protein>
<feature type="domain" description="Gfo/Idh/MocA-like oxidoreductase N-terminal" evidence="1">
    <location>
        <begin position="4"/>
        <end position="124"/>
    </location>
</feature>
<dbReference type="PANTHER" id="PTHR43249">
    <property type="entry name" value="UDP-N-ACETYL-2-AMINO-2-DEOXY-D-GLUCURONATE OXIDASE"/>
    <property type="match status" value="1"/>
</dbReference>
<dbReference type="GO" id="GO:0000166">
    <property type="term" value="F:nucleotide binding"/>
    <property type="evidence" value="ECO:0007669"/>
    <property type="project" value="InterPro"/>
</dbReference>
<evidence type="ECO:0000313" key="3">
    <source>
        <dbReference type="EMBL" id="PDO10514.1"/>
    </source>
</evidence>
<dbReference type="InterPro" id="IPR052515">
    <property type="entry name" value="Gfo/Idh/MocA_Oxidoreductase"/>
</dbReference>
<dbReference type="InterPro" id="IPR036291">
    <property type="entry name" value="NAD(P)-bd_dom_sf"/>
</dbReference>
<evidence type="ECO:0000259" key="1">
    <source>
        <dbReference type="Pfam" id="PF01408"/>
    </source>
</evidence>
<dbReference type="SUPFAM" id="SSF55347">
    <property type="entry name" value="Glyceraldehyde-3-phosphate dehydrogenase-like, C-terminal domain"/>
    <property type="match status" value="1"/>
</dbReference>
<sequence>METVRVGIIGLGNMGRQHAEYLGMGEIRGARLTSVCDVVPSGLRWATERFGDRVETFDSPEAFFGSGLIDAVLIATPHFDHPKLAIEAFRHGLHVLLEKPAGVDARSVRRMNEAAASSGRVFAMMYHMRLNPLFRKLRDLIRTGELGDIRRMNWIATDMYRTQNYYDTGAWRATWGGEGGGVLLNQCAHNIDLWQWTTGLLPKRVRAFCSFGKRRDIEAEDEATVYAEYENGATAVFVACSTEAPGTNRFEVVGDRGKIVIEDGRLTFWRLRMPESKFNRTFKGAFGRPECWLCDVPLPPENAHYRNVTQNWIDAILRGTPLVAPGEEGLRSVEMINAMYLSAWTDEWVELPVDEDRFLSELEKRIATSRFRRGDSVGRDLAHLPAEE</sequence>
<dbReference type="Gene3D" id="3.40.50.720">
    <property type="entry name" value="NAD(P)-binding Rossmann-like Domain"/>
    <property type="match status" value="1"/>
</dbReference>
<dbReference type="PANTHER" id="PTHR43249:SF1">
    <property type="entry name" value="D-GLUCOSIDE 3-DEHYDROGENASE"/>
    <property type="match status" value="1"/>
</dbReference>
<name>A0A2A6E0I9_9BACL</name>
<reference evidence="3 4" key="1">
    <citation type="submission" date="2016-12" db="EMBL/GenBank/DDBJ databases">
        <title>Candidatus Reconcilibacillus cellulovorans genome.</title>
        <authorList>
            <person name="Kolinko S."/>
            <person name="Wu Y.-W."/>
            <person name="Tachea F."/>
            <person name="Denzel E."/>
            <person name="Hiras J."/>
            <person name="Baecker N."/>
            <person name="Chan L.J."/>
            <person name="Eichorst S.A."/>
            <person name="Frey D."/>
            <person name="Adams P.D."/>
            <person name="Pray T."/>
            <person name="Tanjore D."/>
            <person name="Petzold C.J."/>
            <person name="Gladden J.M."/>
            <person name="Simmons B.A."/>
            <person name="Singer S.W."/>
        </authorList>
    </citation>
    <scope>NUCLEOTIDE SEQUENCE [LARGE SCALE GENOMIC DNA]</scope>
    <source>
        <strain evidence="3">JTherm</strain>
    </source>
</reference>
<dbReference type="Gene3D" id="3.30.360.10">
    <property type="entry name" value="Dihydrodipicolinate Reductase, domain 2"/>
    <property type="match status" value="1"/>
</dbReference>
<dbReference type="Proteomes" id="UP000243688">
    <property type="component" value="Unassembled WGS sequence"/>
</dbReference>
<dbReference type="InterPro" id="IPR000683">
    <property type="entry name" value="Gfo/Idh/MocA-like_OxRdtase_N"/>
</dbReference>
<gene>
    <name evidence="3" type="ORF">BLM47_06955</name>
</gene>
<dbReference type="InterPro" id="IPR055170">
    <property type="entry name" value="GFO_IDH_MocA-like_dom"/>
</dbReference>